<name>D7MSP1_ARALL</name>
<gene>
    <name evidence="1" type="ORF">ARALYDRAFT_916846</name>
</gene>
<sequence>MAYLVIFPPALVFLPVLVFPPALSLSLALSLPPACSHFRLLFPCRHFVHVLFKKINRKKEIFDEVFLSFDLVS</sequence>
<dbReference type="AlphaFoldDB" id="D7MSP1"/>
<organism evidence="2">
    <name type="scientific">Arabidopsis lyrata subsp. lyrata</name>
    <name type="common">Lyre-leaved rock-cress</name>
    <dbReference type="NCBI Taxonomy" id="81972"/>
    <lineage>
        <taxon>Eukaryota</taxon>
        <taxon>Viridiplantae</taxon>
        <taxon>Streptophyta</taxon>
        <taxon>Embryophyta</taxon>
        <taxon>Tracheophyta</taxon>
        <taxon>Spermatophyta</taxon>
        <taxon>Magnoliopsida</taxon>
        <taxon>eudicotyledons</taxon>
        <taxon>Gunneridae</taxon>
        <taxon>Pentapetalae</taxon>
        <taxon>rosids</taxon>
        <taxon>malvids</taxon>
        <taxon>Brassicales</taxon>
        <taxon>Brassicaceae</taxon>
        <taxon>Camelineae</taxon>
        <taxon>Arabidopsis</taxon>
    </lineage>
</organism>
<proteinExistence type="predicted"/>
<evidence type="ECO:0000313" key="2">
    <source>
        <dbReference type="Proteomes" id="UP000008694"/>
    </source>
</evidence>
<dbReference type="HOGENOM" id="CLU_2708210_0_0_1"/>
<protein>
    <submittedName>
        <fullName evidence="1">Predicted protein</fullName>
    </submittedName>
</protein>
<dbReference type="Proteomes" id="UP000008694">
    <property type="component" value="Unassembled WGS sequence"/>
</dbReference>
<dbReference type="EMBL" id="GL348720">
    <property type="protein sequence ID" value="EFH39696.1"/>
    <property type="molecule type" value="Genomic_DNA"/>
</dbReference>
<dbReference type="Gramene" id="scaffold_800246.1">
    <property type="protein sequence ID" value="scaffold_800246.1"/>
    <property type="gene ID" value="scaffold_800246.1"/>
</dbReference>
<accession>D7MSP1</accession>
<reference evidence="2" key="1">
    <citation type="journal article" date="2011" name="Nat. Genet.">
        <title>The Arabidopsis lyrata genome sequence and the basis of rapid genome size change.</title>
        <authorList>
            <person name="Hu T.T."/>
            <person name="Pattyn P."/>
            <person name="Bakker E.G."/>
            <person name="Cao J."/>
            <person name="Cheng J.-F."/>
            <person name="Clark R.M."/>
            <person name="Fahlgren N."/>
            <person name="Fawcett J.A."/>
            <person name="Grimwood J."/>
            <person name="Gundlach H."/>
            <person name="Haberer G."/>
            <person name="Hollister J.D."/>
            <person name="Ossowski S."/>
            <person name="Ottilar R.P."/>
            <person name="Salamov A.A."/>
            <person name="Schneeberger K."/>
            <person name="Spannagl M."/>
            <person name="Wang X."/>
            <person name="Yang L."/>
            <person name="Nasrallah M.E."/>
            <person name="Bergelson J."/>
            <person name="Carrington J.C."/>
            <person name="Gaut B.S."/>
            <person name="Schmutz J."/>
            <person name="Mayer K.F.X."/>
            <person name="Van de Peer Y."/>
            <person name="Grigoriev I.V."/>
            <person name="Nordborg M."/>
            <person name="Weigel D."/>
            <person name="Guo Y.-L."/>
        </authorList>
    </citation>
    <scope>NUCLEOTIDE SEQUENCE [LARGE SCALE GENOMIC DNA]</scope>
    <source>
        <strain evidence="2">cv. MN47</strain>
    </source>
</reference>
<evidence type="ECO:0000313" key="1">
    <source>
        <dbReference type="EMBL" id="EFH39696.1"/>
    </source>
</evidence>
<keyword evidence="2" id="KW-1185">Reference proteome</keyword>